<protein>
    <submittedName>
        <fullName evidence="2">DNA-binding protein</fullName>
    </submittedName>
</protein>
<dbReference type="InterPro" id="IPR018874">
    <property type="entry name" value="Phage_Mx8_p63_C"/>
</dbReference>
<dbReference type="EMBL" id="CP029822">
    <property type="protein sequence ID" value="AZS50394.1"/>
    <property type="molecule type" value="Genomic_DNA"/>
</dbReference>
<dbReference type="PROSITE" id="PS51301">
    <property type="entry name" value="KILA_N"/>
    <property type="match status" value="1"/>
</dbReference>
<organism evidence="2 3">
    <name type="scientific">Entomomonas moraniae</name>
    <dbReference type="NCBI Taxonomy" id="2213226"/>
    <lineage>
        <taxon>Bacteria</taxon>
        <taxon>Pseudomonadati</taxon>
        <taxon>Pseudomonadota</taxon>
        <taxon>Gammaproteobacteria</taxon>
        <taxon>Pseudomonadales</taxon>
        <taxon>Pseudomonadaceae</taxon>
        <taxon>Entomomonas</taxon>
    </lineage>
</organism>
<keyword evidence="3" id="KW-1185">Reference proteome</keyword>
<sequence>MNNIIKLDYQHYQVSFNDDGWINATEAAKKFHREVTQWLRTEETLNYLFALQNALNLKGVSETEINEINSLDSRSSAYKNKILILSKKTGLVRSKSGSPESGGGTWLHPKLAVAFARWLSIEFSIWCDITIDHLVRSRTVIHTNEQVIKLLTLDEADTWEKRFIDSFYRALARVTNTRYLGHRNGTPPIFGKITKEWVYEVALPDYVYQEAKLRCRKGEKVHQYLTPTALKAVEAQIISITSLANGCLDYQDFISRCSQAYTKQGQIKLILPKAS</sequence>
<gene>
    <name evidence="2" type="ORF">DM558_06215</name>
</gene>
<name>A0A3S9XD99_9GAMM</name>
<keyword evidence="2" id="KW-0238">DNA-binding</keyword>
<feature type="domain" description="KilA-N" evidence="1">
    <location>
        <begin position="3"/>
        <end position="134"/>
    </location>
</feature>
<evidence type="ECO:0000259" key="1">
    <source>
        <dbReference type="PROSITE" id="PS51301"/>
    </source>
</evidence>
<dbReference type="GO" id="GO:0003677">
    <property type="term" value="F:DNA binding"/>
    <property type="evidence" value="ECO:0007669"/>
    <property type="project" value="UniProtKB-KW"/>
</dbReference>
<dbReference type="InterPro" id="IPR017880">
    <property type="entry name" value="KilA_N"/>
</dbReference>
<evidence type="ECO:0000313" key="2">
    <source>
        <dbReference type="EMBL" id="AZS50394.1"/>
    </source>
</evidence>
<dbReference type="AlphaFoldDB" id="A0A3S9XD99"/>
<dbReference type="SUPFAM" id="SSF54616">
    <property type="entry name" value="DNA-binding domain of Mlu1-box binding protein MBP1"/>
    <property type="match status" value="1"/>
</dbReference>
<dbReference type="Pfam" id="PF04383">
    <property type="entry name" value="KilA-N"/>
    <property type="match status" value="1"/>
</dbReference>
<dbReference type="InterPro" id="IPR036887">
    <property type="entry name" value="HTH_APSES_sf"/>
</dbReference>
<reference evidence="3" key="1">
    <citation type="submission" date="2018-06" db="EMBL/GenBank/DDBJ databases">
        <title>Complete genome of Pseudomonas insecticola strain QZS01.</title>
        <authorList>
            <person name="Wang J."/>
            <person name="Su Q."/>
        </authorList>
    </citation>
    <scope>NUCLEOTIDE SEQUENCE [LARGE SCALE GENOMIC DNA]</scope>
    <source>
        <strain evidence="3">QZS01</strain>
    </source>
</reference>
<dbReference type="InterPro" id="IPR018004">
    <property type="entry name" value="KilA/APSES_HTH"/>
</dbReference>
<dbReference type="RefSeq" id="WP_127162715.1">
    <property type="nucleotide sequence ID" value="NZ_CP029822.1"/>
</dbReference>
<dbReference type="Proteomes" id="UP000273143">
    <property type="component" value="Chromosome"/>
</dbReference>
<dbReference type="KEGG" id="emo:DM558_06215"/>
<evidence type="ECO:0000313" key="3">
    <source>
        <dbReference type="Proteomes" id="UP000273143"/>
    </source>
</evidence>
<accession>A0A3S9XD99</accession>
<proteinExistence type="predicted"/>
<dbReference type="SMART" id="SM01252">
    <property type="entry name" value="KilA-N"/>
    <property type="match status" value="1"/>
</dbReference>
<dbReference type="Pfam" id="PF10546">
    <property type="entry name" value="P63C"/>
    <property type="match status" value="1"/>
</dbReference>